<comment type="caution">
    <text evidence="9">The sequence shown here is derived from an EMBL/GenBank/DDBJ whole genome shotgun (WGS) entry which is preliminary data.</text>
</comment>
<keyword evidence="2" id="KW-0902">Two-component regulatory system</keyword>
<evidence type="ECO:0000256" key="7">
    <source>
        <dbReference type="SAM" id="MobiDB-lite"/>
    </source>
</evidence>
<protein>
    <submittedName>
        <fullName evidence="9">Regulatory Fis family protein</fullName>
    </submittedName>
</protein>
<evidence type="ECO:0000256" key="2">
    <source>
        <dbReference type="ARBA" id="ARBA00023012"/>
    </source>
</evidence>
<dbReference type="PANTHER" id="PTHR48111:SF1">
    <property type="entry name" value="TWO-COMPONENT RESPONSE REGULATOR ORR33"/>
    <property type="match status" value="1"/>
</dbReference>
<dbReference type="EMBL" id="SGXM01000003">
    <property type="protein sequence ID" value="RZT38400.1"/>
    <property type="molecule type" value="Genomic_DNA"/>
</dbReference>
<dbReference type="SUPFAM" id="SSF52172">
    <property type="entry name" value="CheY-like"/>
    <property type="match status" value="1"/>
</dbReference>
<accession>A0A4Q7RZB0</accession>
<dbReference type="SMART" id="SM00448">
    <property type="entry name" value="REC"/>
    <property type="match status" value="1"/>
</dbReference>
<dbReference type="GO" id="GO:0000976">
    <property type="term" value="F:transcription cis-regulatory region binding"/>
    <property type="evidence" value="ECO:0007669"/>
    <property type="project" value="TreeGrafter"/>
</dbReference>
<evidence type="ECO:0000313" key="10">
    <source>
        <dbReference type="Proteomes" id="UP000291078"/>
    </source>
</evidence>
<gene>
    <name evidence="9" type="ORF">EV147_2868</name>
</gene>
<evidence type="ECO:0000256" key="6">
    <source>
        <dbReference type="PROSITE-ProRule" id="PRU00169"/>
    </source>
</evidence>
<dbReference type="OrthoDB" id="9808843at2"/>
<dbReference type="GO" id="GO:0000156">
    <property type="term" value="F:phosphorelay response regulator activity"/>
    <property type="evidence" value="ECO:0007669"/>
    <property type="project" value="TreeGrafter"/>
</dbReference>
<dbReference type="Gene3D" id="1.10.10.60">
    <property type="entry name" value="Homeodomain-like"/>
    <property type="match status" value="1"/>
</dbReference>
<feature type="region of interest" description="Disordered" evidence="7">
    <location>
        <begin position="148"/>
        <end position="167"/>
    </location>
</feature>
<evidence type="ECO:0000256" key="4">
    <source>
        <dbReference type="ARBA" id="ARBA00023125"/>
    </source>
</evidence>
<keyword evidence="10" id="KW-1185">Reference proteome</keyword>
<feature type="modified residue" description="4-aspartylphosphate" evidence="6">
    <location>
        <position position="52"/>
    </location>
</feature>
<dbReference type="InterPro" id="IPR011006">
    <property type="entry name" value="CheY-like_superfamily"/>
</dbReference>
<dbReference type="RefSeq" id="WP_130391867.1">
    <property type="nucleotide sequence ID" value="NZ_SGXM01000003.1"/>
</dbReference>
<evidence type="ECO:0000256" key="3">
    <source>
        <dbReference type="ARBA" id="ARBA00023015"/>
    </source>
</evidence>
<dbReference type="FunFam" id="3.40.50.2300:FF:000018">
    <property type="entry name" value="DNA-binding transcriptional regulator NtrC"/>
    <property type="match status" value="1"/>
</dbReference>
<organism evidence="9 10">
    <name type="scientific">Cupriavidus agavae</name>
    <dbReference type="NCBI Taxonomy" id="1001822"/>
    <lineage>
        <taxon>Bacteria</taxon>
        <taxon>Pseudomonadati</taxon>
        <taxon>Pseudomonadota</taxon>
        <taxon>Betaproteobacteria</taxon>
        <taxon>Burkholderiales</taxon>
        <taxon>Burkholderiaceae</taxon>
        <taxon>Cupriavidus</taxon>
    </lineage>
</organism>
<dbReference type="GO" id="GO:0005829">
    <property type="term" value="C:cytosol"/>
    <property type="evidence" value="ECO:0007669"/>
    <property type="project" value="TreeGrafter"/>
</dbReference>
<reference evidence="9 10" key="1">
    <citation type="journal article" date="2015" name="Stand. Genomic Sci.">
        <title>Genomic Encyclopedia of Bacterial and Archaeal Type Strains, Phase III: the genomes of soil and plant-associated and newly described type strains.</title>
        <authorList>
            <person name="Whitman W.B."/>
            <person name="Woyke T."/>
            <person name="Klenk H.P."/>
            <person name="Zhou Y."/>
            <person name="Lilburn T.G."/>
            <person name="Beck B.J."/>
            <person name="De Vos P."/>
            <person name="Vandamme P."/>
            <person name="Eisen J.A."/>
            <person name="Garrity G."/>
            <person name="Hugenholtz P."/>
            <person name="Kyrpides N.C."/>
        </authorList>
    </citation>
    <scope>NUCLEOTIDE SEQUENCE [LARGE SCALE GENOMIC DNA]</scope>
    <source>
        <strain evidence="9 10">ASC-9842</strain>
    </source>
</reference>
<dbReference type="Pfam" id="PF02954">
    <property type="entry name" value="HTH_8"/>
    <property type="match status" value="1"/>
</dbReference>
<dbReference type="InterPro" id="IPR002197">
    <property type="entry name" value="HTH_Fis"/>
</dbReference>
<dbReference type="Gene3D" id="3.40.50.2300">
    <property type="match status" value="1"/>
</dbReference>
<dbReference type="Proteomes" id="UP000291078">
    <property type="component" value="Unassembled WGS sequence"/>
</dbReference>
<dbReference type="CDD" id="cd17550">
    <property type="entry name" value="REC_NtrX-like"/>
    <property type="match status" value="1"/>
</dbReference>
<keyword evidence="3" id="KW-0805">Transcription regulation</keyword>
<evidence type="ECO:0000259" key="8">
    <source>
        <dbReference type="PROSITE" id="PS50110"/>
    </source>
</evidence>
<dbReference type="InterPro" id="IPR009057">
    <property type="entry name" value="Homeodomain-like_sf"/>
</dbReference>
<dbReference type="GO" id="GO:0006355">
    <property type="term" value="P:regulation of DNA-templated transcription"/>
    <property type="evidence" value="ECO:0007669"/>
    <property type="project" value="TreeGrafter"/>
</dbReference>
<dbReference type="PROSITE" id="PS50110">
    <property type="entry name" value="RESPONSE_REGULATORY"/>
    <property type="match status" value="1"/>
</dbReference>
<dbReference type="PANTHER" id="PTHR48111">
    <property type="entry name" value="REGULATOR OF RPOS"/>
    <property type="match status" value="1"/>
</dbReference>
<evidence type="ECO:0000256" key="5">
    <source>
        <dbReference type="ARBA" id="ARBA00023163"/>
    </source>
</evidence>
<name>A0A4Q7RZB0_9BURK</name>
<evidence type="ECO:0000313" key="9">
    <source>
        <dbReference type="EMBL" id="RZT38400.1"/>
    </source>
</evidence>
<sequence length="240" mass="26129">MATILVVDDEMGIRELLSEILSDEGHVVELAENAQQAREFRASATPDLVLLDIWMPDTDGVTLLKEWSAQGYLSMPVIMMSGHATIDTAVEATKIGALNFLEKPIALQKLLSAVEAGLAKGVDRPRTAPSAPAVPATPTHAPDVAALAASAPTEAPAETSANGNVARGMPEGEMQFSFDMPLREARDLFERAYFEYHLVREHGSMTRVAEKTGLERTHLYRKLKQLGVELGRNKPEPTEQ</sequence>
<keyword evidence="1 6" id="KW-0597">Phosphoprotein</keyword>
<dbReference type="GO" id="GO:0032993">
    <property type="term" value="C:protein-DNA complex"/>
    <property type="evidence" value="ECO:0007669"/>
    <property type="project" value="TreeGrafter"/>
</dbReference>
<feature type="domain" description="Response regulatory" evidence="8">
    <location>
        <begin position="3"/>
        <end position="118"/>
    </location>
</feature>
<keyword evidence="5" id="KW-0804">Transcription</keyword>
<evidence type="ECO:0000256" key="1">
    <source>
        <dbReference type="ARBA" id="ARBA00022553"/>
    </source>
</evidence>
<keyword evidence="4" id="KW-0238">DNA-binding</keyword>
<proteinExistence type="predicted"/>
<dbReference type="AlphaFoldDB" id="A0A4Q7RZB0"/>
<dbReference type="InterPro" id="IPR039420">
    <property type="entry name" value="WalR-like"/>
</dbReference>
<feature type="compositionally biased region" description="Low complexity" evidence="7">
    <location>
        <begin position="148"/>
        <end position="161"/>
    </location>
</feature>
<dbReference type="InterPro" id="IPR001789">
    <property type="entry name" value="Sig_transdc_resp-reg_receiver"/>
</dbReference>
<dbReference type="SUPFAM" id="SSF46689">
    <property type="entry name" value="Homeodomain-like"/>
    <property type="match status" value="1"/>
</dbReference>
<dbReference type="Pfam" id="PF00072">
    <property type="entry name" value="Response_reg"/>
    <property type="match status" value="1"/>
</dbReference>